<dbReference type="AlphaFoldDB" id="A0A0A2T6P9"/>
<evidence type="ECO:0000313" key="3">
    <source>
        <dbReference type="Proteomes" id="UP000030147"/>
    </source>
</evidence>
<gene>
    <name evidence="2" type="ORF">N782_20950</name>
</gene>
<evidence type="ECO:0000256" key="1">
    <source>
        <dbReference type="SAM" id="Phobius"/>
    </source>
</evidence>
<dbReference type="Proteomes" id="UP000030147">
    <property type="component" value="Unassembled WGS sequence"/>
</dbReference>
<accession>A0A0A2T6P9</accession>
<keyword evidence="1" id="KW-0812">Transmembrane</keyword>
<feature type="transmembrane region" description="Helical" evidence="1">
    <location>
        <begin position="160"/>
        <end position="182"/>
    </location>
</feature>
<organism evidence="2 3">
    <name type="scientific">Pontibacillus yanchengensis Y32</name>
    <dbReference type="NCBI Taxonomy" id="1385514"/>
    <lineage>
        <taxon>Bacteria</taxon>
        <taxon>Bacillati</taxon>
        <taxon>Bacillota</taxon>
        <taxon>Bacilli</taxon>
        <taxon>Bacillales</taxon>
        <taxon>Bacillaceae</taxon>
        <taxon>Pontibacillus</taxon>
    </lineage>
</organism>
<protein>
    <submittedName>
        <fullName evidence="2">Uncharacterized protein</fullName>
    </submittedName>
</protein>
<feature type="transmembrane region" description="Helical" evidence="1">
    <location>
        <begin position="7"/>
        <end position="29"/>
    </location>
</feature>
<reference evidence="2 3" key="1">
    <citation type="journal article" date="2015" name="Stand. Genomic Sci.">
        <title>High quality draft genome sequence of the moderately halophilic bacterium Pontibacillus yanchengensis Y32(T) and comparison among Pontibacillus genomes.</title>
        <authorList>
            <person name="Huang J."/>
            <person name="Qiao Z.X."/>
            <person name="Tang J.W."/>
            <person name="Wang G."/>
        </authorList>
    </citation>
    <scope>NUCLEOTIDE SEQUENCE [LARGE SCALE GENOMIC DNA]</scope>
    <source>
        <strain evidence="2 3">Y32</strain>
    </source>
</reference>
<comment type="caution">
    <text evidence="2">The sequence shown here is derived from an EMBL/GenBank/DDBJ whole genome shotgun (WGS) entry which is preliminary data.</text>
</comment>
<dbReference type="RefSeq" id="WP_036823674.1">
    <property type="nucleotide sequence ID" value="NZ_AVBF01000079.1"/>
</dbReference>
<keyword evidence="1" id="KW-1133">Transmembrane helix</keyword>
<proteinExistence type="predicted"/>
<keyword evidence="1" id="KW-0472">Membrane</keyword>
<feature type="transmembrane region" description="Helical" evidence="1">
    <location>
        <begin position="91"/>
        <end position="112"/>
    </location>
</feature>
<keyword evidence="3" id="KW-1185">Reference proteome</keyword>
<name>A0A0A2T6P9_9BACI</name>
<dbReference type="OrthoDB" id="9931448at2"/>
<dbReference type="EMBL" id="AVBF01000079">
    <property type="protein sequence ID" value="KGP71179.1"/>
    <property type="molecule type" value="Genomic_DNA"/>
</dbReference>
<evidence type="ECO:0000313" key="2">
    <source>
        <dbReference type="EMBL" id="KGP71179.1"/>
    </source>
</evidence>
<sequence>MKRELYIRFFVVGFFLILLSAPYIIVVSFDFFPNGYSYKSSEEKFYIQHLNSINHVEREISVKEASSNSQIVDKYEARSIISDIQTWYRKLAPSIGMLLGSIFLLFLPRTFIKESFRELKEELENDFPTYVKRVTELPREMKSDFPRLSNWLFDRDHPNIIGLVSLLISLFMILNSIIHYPVSEVSELDTLVRRLVRES</sequence>